<evidence type="ECO:0000256" key="1">
    <source>
        <dbReference type="ARBA" id="ARBA00022490"/>
    </source>
</evidence>
<dbReference type="InterPro" id="IPR011063">
    <property type="entry name" value="TilS/TtcA_N"/>
</dbReference>
<keyword evidence="2 7" id="KW-0436">Ligase</keyword>
<dbReference type="EC" id="6.3.4.19" evidence="7"/>
<proteinExistence type="inferred from homology"/>
<dbReference type="NCBIfam" id="TIGR02432">
    <property type="entry name" value="lysidine_TilS_N"/>
    <property type="match status" value="1"/>
</dbReference>
<dbReference type="InterPro" id="IPR015262">
    <property type="entry name" value="tRNA_Ile_lys_synt_subst-bd"/>
</dbReference>
<comment type="caution">
    <text evidence="10">The sequence shown here is derived from an EMBL/GenBank/DDBJ whole genome shotgun (WGS) entry which is preliminary data.</text>
</comment>
<sequence>MSPRFPDSLNRARRAVEAVVDPAGLTLVACSGGADSLALAVAAAFHHQRSSGPLAQARVGAVVVDHQLHPDSEAVTATALRQLESLGLEPLISLPAAVDPSSRTGPEAAARTARYTAFKQALARTGASRMLLAHTQDDQAEQVLLGLARGSGTRTLAGIPAERGPFRRPLLGLSRAETEEICAHAGLTPWQDPANADPRYLRSRVRTRILPFLQAELSGSIRESLARTAQIAAEDAAYLEQEAKQVFAALLEDPGAEGQLRMDLAALHRAPPAIRRRVIALAVVAAGGSAPSFERLGAVEKLLVTEGSAGPVELEGHLSAHRGTRESPDYGKLVIVPRLN</sequence>
<reference evidence="10 11" key="1">
    <citation type="submission" date="2020-10" db="EMBL/GenBank/DDBJ databases">
        <title>Sequencing the genomes of 1000 actinobacteria strains.</title>
        <authorList>
            <person name="Klenk H.-P."/>
        </authorList>
    </citation>
    <scope>NUCLEOTIDE SEQUENCE [LARGE SCALE GENOMIC DNA]</scope>
    <source>
        <strain evidence="10 11">DSM 15474</strain>
    </source>
</reference>
<keyword evidence="11" id="KW-1185">Reference proteome</keyword>
<dbReference type="PANTHER" id="PTHR43033">
    <property type="entry name" value="TRNA(ILE)-LYSIDINE SYNTHASE-RELATED"/>
    <property type="match status" value="1"/>
</dbReference>
<evidence type="ECO:0000259" key="9">
    <source>
        <dbReference type="Pfam" id="PF09179"/>
    </source>
</evidence>
<keyword evidence="5 7" id="KW-0067">ATP-binding</keyword>
<evidence type="ECO:0000256" key="3">
    <source>
        <dbReference type="ARBA" id="ARBA00022694"/>
    </source>
</evidence>
<gene>
    <name evidence="7" type="primary">tilS</name>
    <name evidence="10" type="ORF">H4W26_001575</name>
</gene>
<dbReference type="Pfam" id="PF09179">
    <property type="entry name" value="TilS"/>
    <property type="match status" value="1"/>
</dbReference>
<dbReference type="Pfam" id="PF01171">
    <property type="entry name" value="ATP_bind_3"/>
    <property type="match status" value="1"/>
</dbReference>
<dbReference type="RefSeq" id="WP_318779808.1">
    <property type="nucleotide sequence ID" value="NZ_JADBEE010000001.1"/>
</dbReference>
<comment type="function">
    <text evidence="7">Ligates lysine onto the cytidine present at position 34 of the AUA codon-specific tRNA(Ile) that contains the anticodon CAU, in an ATP-dependent manner. Cytidine is converted to lysidine, thus changing the amino acid specificity of the tRNA from methionine to isoleucine.</text>
</comment>
<evidence type="ECO:0000256" key="2">
    <source>
        <dbReference type="ARBA" id="ARBA00022598"/>
    </source>
</evidence>
<feature type="domain" description="tRNA(Ile)-lysidine synthase substrate-binding" evidence="9">
    <location>
        <begin position="263"/>
        <end position="317"/>
    </location>
</feature>
<dbReference type="HAMAP" id="MF_01161">
    <property type="entry name" value="tRNA_Ile_lys_synt"/>
    <property type="match status" value="1"/>
</dbReference>
<evidence type="ECO:0000313" key="10">
    <source>
        <dbReference type="EMBL" id="MBE1514820.1"/>
    </source>
</evidence>
<keyword evidence="4 7" id="KW-0547">Nucleotide-binding</keyword>
<evidence type="ECO:0000256" key="4">
    <source>
        <dbReference type="ARBA" id="ARBA00022741"/>
    </source>
</evidence>
<feature type="domain" description="tRNA(Ile)-lysidine/2-thiocytidine synthase N-terminal" evidence="8">
    <location>
        <begin position="26"/>
        <end position="207"/>
    </location>
</feature>
<dbReference type="Gene3D" id="1.20.59.20">
    <property type="match status" value="1"/>
</dbReference>
<dbReference type="SUPFAM" id="SSF52402">
    <property type="entry name" value="Adenine nucleotide alpha hydrolases-like"/>
    <property type="match status" value="1"/>
</dbReference>
<dbReference type="GO" id="GO:0032267">
    <property type="term" value="F:tRNA(Ile)-lysidine synthase activity"/>
    <property type="evidence" value="ECO:0007669"/>
    <property type="project" value="UniProtKB-EC"/>
</dbReference>
<evidence type="ECO:0000256" key="6">
    <source>
        <dbReference type="ARBA" id="ARBA00048539"/>
    </source>
</evidence>
<comment type="similarity">
    <text evidence="7">Belongs to the tRNA(Ile)-lysidine synthase family.</text>
</comment>
<evidence type="ECO:0000256" key="5">
    <source>
        <dbReference type="ARBA" id="ARBA00022840"/>
    </source>
</evidence>
<accession>A0ABR9J746</accession>
<evidence type="ECO:0000259" key="8">
    <source>
        <dbReference type="Pfam" id="PF01171"/>
    </source>
</evidence>
<dbReference type="Gene3D" id="3.40.50.620">
    <property type="entry name" value="HUPs"/>
    <property type="match status" value="1"/>
</dbReference>
<feature type="binding site" evidence="7">
    <location>
        <begin position="31"/>
        <end position="36"/>
    </location>
    <ligand>
        <name>ATP</name>
        <dbReference type="ChEBI" id="CHEBI:30616"/>
    </ligand>
</feature>
<dbReference type="InterPro" id="IPR014729">
    <property type="entry name" value="Rossmann-like_a/b/a_fold"/>
</dbReference>
<keyword evidence="1 7" id="KW-0963">Cytoplasm</keyword>
<dbReference type="EMBL" id="JADBEE010000001">
    <property type="protein sequence ID" value="MBE1514820.1"/>
    <property type="molecule type" value="Genomic_DNA"/>
</dbReference>
<evidence type="ECO:0000313" key="11">
    <source>
        <dbReference type="Proteomes" id="UP000636579"/>
    </source>
</evidence>
<dbReference type="CDD" id="cd01992">
    <property type="entry name" value="TilS_N"/>
    <property type="match status" value="1"/>
</dbReference>
<dbReference type="PANTHER" id="PTHR43033:SF1">
    <property type="entry name" value="TRNA(ILE)-LYSIDINE SYNTHASE-RELATED"/>
    <property type="match status" value="1"/>
</dbReference>
<dbReference type="InterPro" id="IPR012094">
    <property type="entry name" value="tRNA_Ile_lys_synt"/>
</dbReference>
<evidence type="ECO:0000256" key="7">
    <source>
        <dbReference type="HAMAP-Rule" id="MF_01161"/>
    </source>
</evidence>
<comment type="domain">
    <text evidence="7">The N-terminal region contains the highly conserved SGGXDS motif, predicted to be a P-loop motif involved in ATP binding.</text>
</comment>
<comment type="subcellular location">
    <subcellularLocation>
        <location evidence="7">Cytoplasm</location>
    </subcellularLocation>
</comment>
<dbReference type="InterPro" id="IPR012795">
    <property type="entry name" value="tRNA_Ile_lys_synt_N"/>
</dbReference>
<organism evidence="10 11">
    <name type="scientific">Nesterenkonia halotolerans</name>
    <dbReference type="NCBI Taxonomy" id="225325"/>
    <lineage>
        <taxon>Bacteria</taxon>
        <taxon>Bacillati</taxon>
        <taxon>Actinomycetota</taxon>
        <taxon>Actinomycetes</taxon>
        <taxon>Micrococcales</taxon>
        <taxon>Micrococcaceae</taxon>
        <taxon>Nesterenkonia</taxon>
    </lineage>
</organism>
<name>A0ABR9J746_9MICC</name>
<keyword evidence="3 7" id="KW-0819">tRNA processing</keyword>
<comment type="catalytic activity">
    <reaction evidence="6 7">
        <text>cytidine(34) in tRNA(Ile2) + L-lysine + ATP = lysidine(34) in tRNA(Ile2) + AMP + diphosphate + H(+)</text>
        <dbReference type="Rhea" id="RHEA:43744"/>
        <dbReference type="Rhea" id="RHEA-COMP:10625"/>
        <dbReference type="Rhea" id="RHEA-COMP:10670"/>
        <dbReference type="ChEBI" id="CHEBI:15378"/>
        <dbReference type="ChEBI" id="CHEBI:30616"/>
        <dbReference type="ChEBI" id="CHEBI:32551"/>
        <dbReference type="ChEBI" id="CHEBI:33019"/>
        <dbReference type="ChEBI" id="CHEBI:82748"/>
        <dbReference type="ChEBI" id="CHEBI:83665"/>
        <dbReference type="ChEBI" id="CHEBI:456215"/>
        <dbReference type="EC" id="6.3.4.19"/>
    </reaction>
</comment>
<dbReference type="SUPFAM" id="SSF82829">
    <property type="entry name" value="MesJ substrate recognition domain-like"/>
    <property type="match status" value="1"/>
</dbReference>
<dbReference type="Proteomes" id="UP000636579">
    <property type="component" value="Unassembled WGS sequence"/>
</dbReference>
<protein>
    <recommendedName>
        <fullName evidence="7">tRNA(Ile)-lysidine synthase</fullName>
        <ecNumber evidence="7">6.3.4.19</ecNumber>
    </recommendedName>
    <alternativeName>
        <fullName evidence="7">tRNA(Ile)-2-lysyl-cytidine synthase</fullName>
    </alternativeName>
    <alternativeName>
        <fullName evidence="7">tRNA(Ile)-lysidine synthetase</fullName>
    </alternativeName>
</protein>